<evidence type="ECO:0008006" key="7">
    <source>
        <dbReference type="Google" id="ProtNLM"/>
    </source>
</evidence>
<dbReference type="Gene3D" id="3.40.50.1820">
    <property type="entry name" value="alpha/beta hydrolase"/>
    <property type="match status" value="1"/>
</dbReference>
<dbReference type="SUPFAM" id="SSF53474">
    <property type="entry name" value="alpha/beta-Hydrolases"/>
    <property type="match status" value="1"/>
</dbReference>
<dbReference type="InterPro" id="IPR000073">
    <property type="entry name" value="AB_hydrolase_1"/>
</dbReference>
<reference evidence="6" key="1">
    <citation type="journal article" date="2017" name="Genome Biol.">
        <title>Comparative genomics reveals high biological diversity and specific adaptations in the industrially and medically important fungal genus Aspergillus.</title>
        <authorList>
            <person name="de Vries R.P."/>
            <person name="Riley R."/>
            <person name="Wiebenga A."/>
            <person name="Aguilar-Osorio G."/>
            <person name="Amillis S."/>
            <person name="Uchima C.A."/>
            <person name="Anderluh G."/>
            <person name="Asadollahi M."/>
            <person name="Askin M."/>
            <person name="Barry K."/>
            <person name="Battaglia E."/>
            <person name="Bayram O."/>
            <person name="Benocci T."/>
            <person name="Braus-Stromeyer S.A."/>
            <person name="Caldana C."/>
            <person name="Canovas D."/>
            <person name="Cerqueira G.C."/>
            <person name="Chen F."/>
            <person name="Chen W."/>
            <person name="Choi C."/>
            <person name="Clum A."/>
            <person name="Dos Santos R.A."/>
            <person name="Damasio A.R."/>
            <person name="Diallinas G."/>
            <person name="Emri T."/>
            <person name="Fekete E."/>
            <person name="Flipphi M."/>
            <person name="Freyberg S."/>
            <person name="Gallo A."/>
            <person name="Gournas C."/>
            <person name="Habgood R."/>
            <person name="Hainaut M."/>
            <person name="Harispe M.L."/>
            <person name="Henrissat B."/>
            <person name="Hilden K.S."/>
            <person name="Hope R."/>
            <person name="Hossain A."/>
            <person name="Karabika E."/>
            <person name="Karaffa L."/>
            <person name="Karanyi Z."/>
            <person name="Krasevec N."/>
            <person name="Kuo A."/>
            <person name="Kusch H."/>
            <person name="LaButti K."/>
            <person name="Lagendijk E.L."/>
            <person name="Lapidus A."/>
            <person name="Levasseur A."/>
            <person name="Lindquist E."/>
            <person name="Lipzen A."/>
            <person name="Logrieco A.F."/>
            <person name="MacCabe A."/>
            <person name="Maekelae M.R."/>
            <person name="Malavazi I."/>
            <person name="Melin P."/>
            <person name="Meyer V."/>
            <person name="Mielnichuk N."/>
            <person name="Miskei M."/>
            <person name="Molnar A.P."/>
            <person name="Mule G."/>
            <person name="Ngan C.Y."/>
            <person name="Orejas M."/>
            <person name="Orosz E."/>
            <person name="Ouedraogo J.P."/>
            <person name="Overkamp K.M."/>
            <person name="Park H.-S."/>
            <person name="Perrone G."/>
            <person name="Piumi F."/>
            <person name="Punt P.J."/>
            <person name="Ram A.F."/>
            <person name="Ramon A."/>
            <person name="Rauscher S."/>
            <person name="Record E."/>
            <person name="Riano-Pachon D.M."/>
            <person name="Robert V."/>
            <person name="Roehrig J."/>
            <person name="Ruller R."/>
            <person name="Salamov A."/>
            <person name="Salih N.S."/>
            <person name="Samson R.A."/>
            <person name="Sandor E."/>
            <person name="Sanguinetti M."/>
            <person name="Schuetze T."/>
            <person name="Sepcic K."/>
            <person name="Shelest E."/>
            <person name="Sherlock G."/>
            <person name="Sophianopoulou V."/>
            <person name="Squina F.M."/>
            <person name="Sun H."/>
            <person name="Susca A."/>
            <person name="Todd R.B."/>
            <person name="Tsang A."/>
            <person name="Unkles S.E."/>
            <person name="van de Wiele N."/>
            <person name="van Rossen-Uffink D."/>
            <person name="Oliveira J.V."/>
            <person name="Vesth T.C."/>
            <person name="Visser J."/>
            <person name="Yu J.-H."/>
            <person name="Zhou M."/>
            <person name="Andersen M.R."/>
            <person name="Archer D.B."/>
            <person name="Baker S.E."/>
            <person name="Benoit I."/>
            <person name="Brakhage A.A."/>
            <person name="Braus G.H."/>
            <person name="Fischer R."/>
            <person name="Frisvad J.C."/>
            <person name="Goldman G.H."/>
            <person name="Houbraken J."/>
            <person name="Oakley B."/>
            <person name="Pocsi I."/>
            <person name="Scazzocchio C."/>
            <person name="Seiboth B."/>
            <person name="vanKuyk P.A."/>
            <person name="Wortman J."/>
            <person name="Dyer P.S."/>
            <person name="Grigoriev I.V."/>
        </authorList>
    </citation>
    <scope>NUCLEOTIDE SEQUENCE [LARGE SCALE GENOMIC DNA]</scope>
    <source>
        <strain evidence="6">ITEM 5010</strain>
    </source>
</reference>
<dbReference type="GO" id="GO:0016787">
    <property type="term" value="F:hydrolase activity"/>
    <property type="evidence" value="ECO:0007669"/>
    <property type="project" value="UniProtKB-KW"/>
</dbReference>
<organism evidence="5 6">
    <name type="scientific">Aspergillus carbonarius (strain ITEM 5010)</name>
    <dbReference type="NCBI Taxonomy" id="602072"/>
    <lineage>
        <taxon>Eukaryota</taxon>
        <taxon>Fungi</taxon>
        <taxon>Dikarya</taxon>
        <taxon>Ascomycota</taxon>
        <taxon>Pezizomycotina</taxon>
        <taxon>Eurotiomycetes</taxon>
        <taxon>Eurotiomycetidae</taxon>
        <taxon>Eurotiales</taxon>
        <taxon>Aspergillaceae</taxon>
        <taxon>Aspergillus</taxon>
        <taxon>Aspergillus subgen. Circumdati</taxon>
    </lineage>
</organism>
<comment type="similarity">
    <text evidence="1">Belongs to the peptidase S33 family.</text>
</comment>
<dbReference type="Pfam" id="PF08386">
    <property type="entry name" value="Abhydrolase_4"/>
    <property type="match status" value="1"/>
</dbReference>
<protein>
    <recommendedName>
        <fullName evidence="7">AB hydrolase-1 domain-containing protein</fullName>
    </recommendedName>
</protein>
<evidence type="ECO:0000259" key="4">
    <source>
        <dbReference type="Pfam" id="PF08386"/>
    </source>
</evidence>
<evidence type="ECO:0000256" key="2">
    <source>
        <dbReference type="ARBA" id="ARBA00022801"/>
    </source>
</evidence>
<proteinExistence type="inferred from homology"/>
<keyword evidence="6" id="KW-1185">Reference proteome</keyword>
<evidence type="ECO:0000259" key="3">
    <source>
        <dbReference type="Pfam" id="PF00561"/>
    </source>
</evidence>
<feature type="domain" description="Peptidase S33 tripeptidyl aminopeptidase-like C-terminal" evidence="4">
    <location>
        <begin position="248"/>
        <end position="338"/>
    </location>
</feature>
<dbReference type="InterPro" id="IPR013595">
    <property type="entry name" value="Pept_S33_TAP-like_C"/>
</dbReference>
<feature type="domain" description="AB hydrolase-1" evidence="3">
    <location>
        <begin position="29"/>
        <end position="78"/>
    </location>
</feature>
<accession>A0A1R3RB65</accession>
<evidence type="ECO:0000256" key="1">
    <source>
        <dbReference type="ARBA" id="ARBA00010088"/>
    </source>
</evidence>
<dbReference type="InterPro" id="IPR051601">
    <property type="entry name" value="Serine_prot/Carboxylest_S33"/>
</dbReference>
<gene>
    <name evidence="5" type="ORF">ASPCADRAFT_210727</name>
</gene>
<dbReference type="InterPro" id="IPR029058">
    <property type="entry name" value="AB_hydrolase_fold"/>
</dbReference>
<dbReference type="Pfam" id="PF00561">
    <property type="entry name" value="Abhydrolase_1"/>
    <property type="match status" value="1"/>
</dbReference>
<dbReference type="AlphaFoldDB" id="A0A1R3RB65"/>
<dbReference type="PANTHER" id="PTHR43248:SF30">
    <property type="entry name" value="AB HYDROLASE-1 DOMAIN-CONTAINING PROTEIN"/>
    <property type="match status" value="1"/>
</dbReference>
<dbReference type="OrthoDB" id="425534at2759"/>
<dbReference type="EMBL" id="KV907509">
    <property type="protein sequence ID" value="OOF91729.1"/>
    <property type="molecule type" value="Genomic_DNA"/>
</dbReference>
<dbReference type="PANTHER" id="PTHR43248">
    <property type="entry name" value="2-SUCCINYL-6-HYDROXY-2,4-CYCLOHEXADIENE-1-CARBOXYLATE SYNTHASE"/>
    <property type="match status" value="1"/>
</dbReference>
<sequence>MLDKYRALGQSCGNLTGPLMAHLDAASGARDVEAVRMALGETQLNYLGLSYGTLLGAQYAQLFPQKIRAMALDGNMDHNEARTYSLVVSSSAYETELVRFSSWCARNSSCALQGTDVLQLFDHLTAQADQHPIPAPACNASGACRSDVTGEELRDNVRDWLSFKDPPGQLGLPGWVDLSVALAQASAGNATLLSTPLAQDASSSLFPELAIYCLDWSRDSRSLTEVWTQQQMTATLMPHTRGVVEANMPQVQCLGWPFPVQNPEHNAGINNTSPILLVNAQYDPLTSLAWAVGLQDQIRTSVLLTRGGDGHTSYVLQGETSRAIDAYLVNLTLPAANTVLSS</sequence>
<dbReference type="Proteomes" id="UP000188318">
    <property type="component" value="Unassembled WGS sequence"/>
</dbReference>
<dbReference type="OMA" id="LNCAYWP"/>
<evidence type="ECO:0000313" key="5">
    <source>
        <dbReference type="EMBL" id="OOF91729.1"/>
    </source>
</evidence>
<name>A0A1R3RB65_ASPC5</name>
<evidence type="ECO:0000313" key="6">
    <source>
        <dbReference type="Proteomes" id="UP000188318"/>
    </source>
</evidence>
<keyword evidence="2" id="KW-0378">Hydrolase</keyword>
<dbReference type="VEuPathDB" id="FungiDB:ASPCADRAFT_210727"/>